<sequence length="163" mass="17113">MEARLAVAGVSTAAIIALVFAFGHSDRVSKPMNINGDIVGMDSETPAAYQQRARATLEAADAPAFALITFTEPLSAAEAARILEPLPRVNARVTDTVVVPLPEPVHGATRVAVFGSDSIPGVVAYAPGDALREVAKDERVFAIEVLPSDAAWGRFGIRPVHVS</sequence>
<comment type="caution">
    <text evidence="1">The sequence shown here is derived from an EMBL/GenBank/DDBJ whole genome shotgun (WGS) entry which is preliminary data.</text>
</comment>
<keyword evidence="2" id="KW-1185">Reference proteome</keyword>
<dbReference type="AlphaFoldDB" id="A0A5C5USE0"/>
<evidence type="ECO:0000313" key="1">
    <source>
        <dbReference type="EMBL" id="TWT28699.1"/>
    </source>
</evidence>
<gene>
    <name evidence="1" type="ORF">FRX94_02085</name>
</gene>
<dbReference type="EMBL" id="VOHM01000003">
    <property type="protein sequence ID" value="TWT28699.1"/>
    <property type="molecule type" value="Genomic_DNA"/>
</dbReference>
<dbReference type="RefSeq" id="WP_146323461.1">
    <property type="nucleotide sequence ID" value="NZ_BAABLR010000027.1"/>
</dbReference>
<protein>
    <submittedName>
        <fullName evidence="1">Uncharacterized protein</fullName>
    </submittedName>
</protein>
<organism evidence="1 2">
    <name type="scientific">Corynebacterium canis</name>
    <dbReference type="NCBI Taxonomy" id="679663"/>
    <lineage>
        <taxon>Bacteria</taxon>
        <taxon>Bacillati</taxon>
        <taxon>Actinomycetota</taxon>
        <taxon>Actinomycetes</taxon>
        <taxon>Mycobacteriales</taxon>
        <taxon>Corynebacteriaceae</taxon>
        <taxon>Corynebacterium</taxon>
    </lineage>
</organism>
<reference evidence="1 2" key="1">
    <citation type="submission" date="2019-08" db="EMBL/GenBank/DDBJ databases">
        <authorList>
            <person name="Lei W."/>
        </authorList>
    </citation>
    <scope>NUCLEOTIDE SEQUENCE [LARGE SCALE GENOMIC DNA]</scope>
    <source>
        <strain evidence="1 2">CCUG 58627</strain>
    </source>
</reference>
<accession>A0A5C5USE0</accession>
<dbReference type="OrthoDB" id="4424197at2"/>
<evidence type="ECO:0000313" key="2">
    <source>
        <dbReference type="Proteomes" id="UP000320791"/>
    </source>
</evidence>
<dbReference type="Proteomes" id="UP000320791">
    <property type="component" value="Unassembled WGS sequence"/>
</dbReference>
<proteinExistence type="predicted"/>
<name>A0A5C5USE0_9CORY</name>